<comment type="caution">
    <text evidence="2">The sequence shown here is derived from an EMBL/GenBank/DDBJ whole genome shotgun (WGS) entry which is preliminary data.</text>
</comment>
<dbReference type="AlphaFoldDB" id="A0A8J2UAH7"/>
<feature type="signal peptide" evidence="1">
    <location>
        <begin position="1"/>
        <end position="24"/>
    </location>
</feature>
<protein>
    <submittedName>
        <fullName evidence="2">Uncharacterized protein</fullName>
    </submittedName>
</protein>
<dbReference type="SUPFAM" id="SSF56935">
    <property type="entry name" value="Porins"/>
    <property type="match status" value="1"/>
</dbReference>
<name>A0A8J2UAH7_9BACT</name>
<accession>A0A8J2UAH7</accession>
<dbReference type="Gene3D" id="2.40.160.60">
    <property type="entry name" value="Outer membrane protein transport protein (OMPP1/FadL/TodX)"/>
    <property type="match status" value="1"/>
</dbReference>
<reference evidence="2" key="2">
    <citation type="submission" date="2020-09" db="EMBL/GenBank/DDBJ databases">
        <authorList>
            <person name="Sun Q."/>
            <person name="Zhou Y."/>
        </authorList>
    </citation>
    <scope>NUCLEOTIDE SEQUENCE</scope>
    <source>
        <strain evidence="2">CGMCC 1.15448</strain>
    </source>
</reference>
<reference evidence="2" key="1">
    <citation type="journal article" date="2014" name="Int. J. Syst. Evol. Microbiol.">
        <title>Complete genome sequence of Corynebacterium casei LMG S-19264T (=DSM 44701T), isolated from a smear-ripened cheese.</title>
        <authorList>
            <consortium name="US DOE Joint Genome Institute (JGI-PGF)"/>
            <person name="Walter F."/>
            <person name="Albersmeier A."/>
            <person name="Kalinowski J."/>
            <person name="Ruckert C."/>
        </authorList>
    </citation>
    <scope>NUCLEOTIDE SEQUENCE</scope>
    <source>
        <strain evidence="2">CGMCC 1.15448</strain>
    </source>
</reference>
<sequence>MIPNRMKVLALFSLLTVTSLGVMAQNNFSPYSQMGIGDVEDGFYNRTTGLGNTGIAYRNNRFLINNNPASFSGLANQYFTMETGIRGTFVDYAGSPVAPSSTQSADITFRRLAMGIKLTKNWGTSIGLVPFSTQNFEFNVPYYIQGSNSEVANHYYQGHGSVNKAYWANAYEFFHHLSIGVEAGYIFGQLNQKDILQNTLTGATETSTENDINLQNLYMTYGMQFYGKVGKHWGYSIGGTYSQRADLLASNIQVVRASDSSIVNYETLPDTYLTLPNAFGAGISITHNDKYTWLADYRYQDWNSVARKNSYPGQGYNIVSSERGSLGFEISQKKNFYNNKVELNYFQTGLYYGNSYLQINGKQITDMGVTMGVGINSLKSPLAYSVVFQYGIKGTTDNNLIRENYVNLTFVINYGSIWYTKGKKFD</sequence>
<evidence type="ECO:0000256" key="1">
    <source>
        <dbReference type="SAM" id="SignalP"/>
    </source>
</evidence>
<keyword evidence="1" id="KW-0732">Signal</keyword>
<proteinExistence type="predicted"/>
<evidence type="ECO:0000313" key="3">
    <source>
        <dbReference type="Proteomes" id="UP000607559"/>
    </source>
</evidence>
<evidence type="ECO:0000313" key="2">
    <source>
        <dbReference type="EMBL" id="GGA89619.1"/>
    </source>
</evidence>
<organism evidence="2 3">
    <name type="scientific">Puia dinghuensis</name>
    <dbReference type="NCBI Taxonomy" id="1792502"/>
    <lineage>
        <taxon>Bacteria</taxon>
        <taxon>Pseudomonadati</taxon>
        <taxon>Bacteroidota</taxon>
        <taxon>Chitinophagia</taxon>
        <taxon>Chitinophagales</taxon>
        <taxon>Chitinophagaceae</taxon>
        <taxon>Puia</taxon>
    </lineage>
</organism>
<gene>
    <name evidence="2" type="ORF">GCM10011511_11060</name>
</gene>
<dbReference type="EMBL" id="BMJC01000001">
    <property type="protein sequence ID" value="GGA89619.1"/>
    <property type="molecule type" value="Genomic_DNA"/>
</dbReference>
<feature type="chain" id="PRO_5035221746" evidence="1">
    <location>
        <begin position="25"/>
        <end position="426"/>
    </location>
</feature>
<dbReference type="Proteomes" id="UP000607559">
    <property type="component" value="Unassembled WGS sequence"/>
</dbReference>
<keyword evidence="3" id="KW-1185">Reference proteome</keyword>